<dbReference type="eggNOG" id="ENOG5030HN8">
    <property type="taxonomic scope" value="Bacteria"/>
</dbReference>
<evidence type="ECO:0008006" key="3">
    <source>
        <dbReference type="Google" id="ProtNLM"/>
    </source>
</evidence>
<evidence type="ECO:0000313" key="1">
    <source>
        <dbReference type="EMBL" id="AGP30326.1"/>
    </source>
</evidence>
<evidence type="ECO:0000313" key="2">
    <source>
        <dbReference type="Proteomes" id="UP000014809"/>
    </source>
</evidence>
<reference evidence="1 2" key="1">
    <citation type="submission" date="2012-06" db="EMBL/GenBank/DDBJ databases">
        <title>Complete genome sequence of Corynebacterium terpenotabidum Y-11 (=DSM 44721).</title>
        <authorList>
            <person name="Ruckert C."/>
            <person name="Albersmeier A."/>
            <person name="Al-Dilaimi A."/>
            <person name="Szczepanowski R."/>
            <person name="Kalinowski J."/>
        </authorList>
    </citation>
    <scope>NUCLEOTIDE SEQUENCE [LARGE SCALE GENOMIC DNA]</scope>
    <source>
        <strain evidence="1 2">Y-11</strain>
    </source>
</reference>
<dbReference type="HOGENOM" id="CLU_059338_0_0_11"/>
<accession>S4XCK7</accession>
<dbReference type="SUPFAM" id="SSF52980">
    <property type="entry name" value="Restriction endonuclease-like"/>
    <property type="match status" value="1"/>
</dbReference>
<organism evidence="1 2">
    <name type="scientific">Corynebacterium terpenotabidum Y-11</name>
    <dbReference type="NCBI Taxonomy" id="1200352"/>
    <lineage>
        <taxon>Bacteria</taxon>
        <taxon>Bacillati</taxon>
        <taxon>Actinomycetota</taxon>
        <taxon>Actinomycetes</taxon>
        <taxon>Mycobacteriales</taxon>
        <taxon>Corynebacteriaceae</taxon>
        <taxon>Corynebacterium</taxon>
    </lineage>
</organism>
<dbReference type="PATRIC" id="fig|1200352.3.peg.675"/>
<dbReference type="Gene3D" id="3.40.960.10">
    <property type="entry name" value="VSR Endonuclease"/>
    <property type="match status" value="1"/>
</dbReference>
<gene>
    <name evidence="1" type="ORF">A606_03365</name>
</gene>
<name>S4XCK7_9CORY</name>
<dbReference type="Proteomes" id="UP000014809">
    <property type="component" value="Chromosome"/>
</dbReference>
<dbReference type="EMBL" id="CP003696">
    <property type="protein sequence ID" value="AGP30326.1"/>
    <property type="molecule type" value="Genomic_DNA"/>
</dbReference>
<dbReference type="InterPro" id="IPR011335">
    <property type="entry name" value="Restrct_endonuc-II-like"/>
</dbReference>
<dbReference type="AlphaFoldDB" id="S4XCK7"/>
<proteinExistence type="predicted"/>
<dbReference type="KEGG" id="cter:A606_03365"/>
<keyword evidence="2" id="KW-1185">Reference proteome</keyword>
<sequence length="338" mass="36443">MRLPVARTGLVEAGVRRSVLDRDYAALTRGVLVLLACDADDGTEFLPGTGGEPGRYRYDIITRSRAFEVTRPGGVRGYWAAAAHLGLVYWADSSAVVIHRGRNKRGSLTDDGPVSYPVFRPLPTGAGTVTPDPAFPDLQVVDAATCAVQCLTTVLTGKKTWWVPVVPGLASVTVRAVQFLDAFFQCTWLTPQDVAVAARNHIDRRQVADILALTDPGFGAQSPMETALRLIVREELPARYIWISQVHVSLTDGSVQAGGSAVRCAVPDLACPELKVALFYDGGHHDAAAQVDTDFDMVQSLRDVGWEVVRVNKTLLKKRSVMLKQLRAAIARGLAGAG</sequence>
<protein>
    <recommendedName>
        <fullName evidence="3">DUF559 domain-containing protein</fullName>
    </recommendedName>
</protein>
<dbReference type="STRING" id="1200352.A606_03365"/>